<dbReference type="GO" id="GO:0006883">
    <property type="term" value="P:intracellular sodium ion homeostasis"/>
    <property type="evidence" value="ECO:0007669"/>
    <property type="project" value="TreeGrafter"/>
</dbReference>
<dbReference type="InterPro" id="IPR023298">
    <property type="entry name" value="ATPase_P-typ_TM_dom_sf"/>
</dbReference>
<evidence type="ECO:0000313" key="6">
    <source>
        <dbReference type="EMBL" id="PKY53618.1"/>
    </source>
</evidence>
<evidence type="ECO:0000256" key="3">
    <source>
        <dbReference type="ARBA" id="ARBA00022692"/>
    </source>
</evidence>
<keyword evidence="4" id="KW-1133">Transmembrane helix</keyword>
<dbReference type="InterPro" id="IPR023214">
    <property type="entry name" value="HAD_sf"/>
</dbReference>
<feature type="non-terminal residue" evidence="6">
    <location>
        <position position="57"/>
    </location>
</feature>
<dbReference type="InterPro" id="IPR018303">
    <property type="entry name" value="ATPase_P-typ_P_site"/>
</dbReference>
<name>A0A2I1H419_9GLOM</name>
<dbReference type="GO" id="GO:1902600">
    <property type="term" value="P:proton transmembrane transport"/>
    <property type="evidence" value="ECO:0007669"/>
    <property type="project" value="TreeGrafter"/>
</dbReference>
<evidence type="ECO:0000256" key="4">
    <source>
        <dbReference type="ARBA" id="ARBA00022989"/>
    </source>
</evidence>
<dbReference type="AlphaFoldDB" id="A0A2I1H419"/>
<dbReference type="PANTHER" id="PTHR43294">
    <property type="entry name" value="SODIUM/POTASSIUM-TRANSPORTING ATPASE SUBUNIT ALPHA"/>
    <property type="match status" value="1"/>
</dbReference>
<dbReference type="PROSITE" id="PS00154">
    <property type="entry name" value="ATPASE_E1_E2"/>
    <property type="match status" value="1"/>
</dbReference>
<keyword evidence="3" id="KW-0812">Transmembrane</keyword>
<dbReference type="Proteomes" id="UP000234323">
    <property type="component" value="Unassembled WGS sequence"/>
</dbReference>
<dbReference type="GO" id="GO:0005886">
    <property type="term" value="C:plasma membrane"/>
    <property type="evidence" value="ECO:0007669"/>
    <property type="project" value="UniProtKB-SubCell"/>
</dbReference>
<dbReference type="PANTHER" id="PTHR43294:SF21">
    <property type="entry name" value="CATION TRANSPORTING ATPASE"/>
    <property type="match status" value="1"/>
</dbReference>
<dbReference type="InterPro" id="IPR050510">
    <property type="entry name" value="Cation_transp_ATPase_P-type"/>
</dbReference>
<dbReference type="Gene3D" id="3.40.50.1000">
    <property type="entry name" value="HAD superfamily/HAD-like"/>
    <property type="match status" value="1"/>
</dbReference>
<protein>
    <submittedName>
        <fullName evidence="6">Uncharacterized protein</fullName>
    </submittedName>
</protein>
<keyword evidence="5" id="KW-0472">Membrane</keyword>
<keyword evidence="7" id="KW-1185">Reference proteome</keyword>
<reference evidence="6 7" key="1">
    <citation type="submission" date="2015-10" db="EMBL/GenBank/DDBJ databases">
        <title>Genome analyses suggest a sexual origin of heterokaryosis in a supposedly ancient asexual fungus.</title>
        <authorList>
            <person name="Ropars J."/>
            <person name="Sedzielewska K."/>
            <person name="Noel J."/>
            <person name="Charron P."/>
            <person name="Farinelli L."/>
            <person name="Marton T."/>
            <person name="Kruger M."/>
            <person name="Pelin A."/>
            <person name="Brachmann A."/>
            <person name="Corradi N."/>
        </authorList>
    </citation>
    <scope>NUCLEOTIDE SEQUENCE [LARGE SCALE GENOMIC DNA]</scope>
    <source>
        <strain evidence="6 7">A4</strain>
    </source>
</reference>
<comment type="subcellular location">
    <subcellularLocation>
        <location evidence="1">Cell membrane</location>
        <topology evidence="1">Multi-pass membrane protein</topology>
    </subcellularLocation>
</comment>
<accession>A0A2I1H419</accession>
<dbReference type="GO" id="GO:1990573">
    <property type="term" value="P:potassium ion import across plasma membrane"/>
    <property type="evidence" value="ECO:0007669"/>
    <property type="project" value="TreeGrafter"/>
</dbReference>
<feature type="non-terminal residue" evidence="6">
    <location>
        <position position="1"/>
    </location>
</feature>
<evidence type="ECO:0000313" key="7">
    <source>
        <dbReference type="Proteomes" id="UP000234323"/>
    </source>
</evidence>
<evidence type="ECO:0000256" key="1">
    <source>
        <dbReference type="ARBA" id="ARBA00004651"/>
    </source>
</evidence>
<dbReference type="GO" id="GO:0036376">
    <property type="term" value="P:sodium ion export across plasma membrane"/>
    <property type="evidence" value="ECO:0007669"/>
    <property type="project" value="TreeGrafter"/>
</dbReference>
<comment type="caution">
    <text evidence="6">The sequence shown here is derived from an EMBL/GenBank/DDBJ whole genome shotgun (WGS) entry which is preliminary data.</text>
</comment>
<dbReference type="SUPFAM" id="SSF81665">
    <property type="entry name" value="Calcium ATPase, transmembrane domain M"/>
    <property type="match status" value="1"/>
</dbReference>
<dbReference type="Gene3D" id="1.20.1110.10">
    <property type="entry name" value="Calcium-transporting ATPase, transmembrane domain"/>
    <property type="match status" value="1"/>
</dbReference>
<gene>
    <name evidence="6" type="ORF">RhiirA4_302590</name>
</gene>
<dbReference type="EMBL" id="LLXI01001428">
    <property type="protein sequence ID" value="PKY53618.1"/>
    <property type="molecule type" value="Genomic_DNA"/>
</dbReference>
<sequence length="57" mass="6049">WVPEGLPATVTILLTIAAKRMAAQNVLVKDLQGVETLGAITLLATDKTGTLTRNQMT</sequence>
<keyword evidence="2" id="KW-1003">Cell membrane</keyword>
<evidence type="ECO:0000256" key="5">
    <source>
        <dbReference type="ARBA" id="ARBA00023136"/>
    </source>
</evidence>
<dbReference type="GO" id="GO:0030007">
    <property type="term" value="P:intracellular potassium ion homeostasis"/>
    <property type="evidence" value="ECO:0007669"/>
    <property type="project" value="TreeGrafter"/>
</dbReference>
<dbReference type="GO" id="GO:0005391">
    <property type="term" value="F:P-type sodium:potassium-exchanging transporter activity"/>
    <property type="evidence" value="ECO:0007669"/>
    <property type="project" value="TreeGrafter"/>
</dbReference>
<organism evidence="6 7">
    <name type="scientific">Rhizophagus irregularis</name>
    <dbReference type="NCBI Taxonomy" id="588596"/>
    <lineage>
        <taxon>Eukaryota</taxon>
        <taxon>Fungi</taxon>
        <taxon>Fungi incertae sedis</taxon>
        <taxon>Mucoromycota</taxon>
        <taxon>Glomeromycotina</taxon>
        <taxon>Glomeromycetes</taxon>
        <taxon>Glomerales</taxon>
        <taxon>Glomeraceae</taxon>
        <taxon>Rhizophagus</taxon>
    </lineage>
</organism>
<evidence type="ECO:0000256" key="2">
    <source>
        <dbReference type="ARBA" id="ARBA00022475"/>
    </source>
</evidence>
<proteinExistence type="predicted"/>